<evidence type="ECO:0000313" key="2">
    <source>
        <dbReference type="EMBL" id="KAJ8434400.1"/>
    </source>
</evidence>
<evidence type="ECO:0000259" key="1">
    <source>
        <dbReference type="Pfam" id="PF14599"/>
    </source>
</evidence>
<dbReference type="Proteomes" id="UP001153076">
    <property type="component" value="Unassembled WGS sequence"/>
</dbReference>
<sequence length="154" mass="17437">MAIELKALICKQIWQVLVLCNDCSSTSRVKFHIFGHKCSNCNSYNTRVTQKLDSKPQSSSDDCLCLGIIKNSRISPCLLVVFFLTCSHPEVVMGFVFDGPLFEMVSFQFHCVSVFWEIILLVVQRHLHKIGLDHASILLMLSARRSEFDVALQA</sequence>
<dbReference type="AlphaFoldDB" id="A0A9Q1QB30"/>
<dbReference type="InterPro" id="IPR039512">
    <property type="entry name" value="RCHY1_zinc-ribbon"/>
</dbReference>
<protein>
    <recommendedName>
        <fullName evidence="1">RCHY1 zinc-ribbon domain-containing protein</fullName>
    </recommendedName>
</protein>
<dbReference type="PANTHER" id="PTHR21319">
    <property type="entry name" value="RING FINGER AND CHY ZINC FINGER DOMAIN-CONTAINING PROTEIN 1"/>
    <property type="match status" value="1"/>
</dbReference>
<evidence type="ECO:0000313" key="3">
    <source>
        <dbReference type="Proteomes" id="UP001153076"/>
    </source>
</evidence>
<dbReference type="Gene3D" id="2.20.28.10">
    <property type="match status" value="1"/>
</dbReference>
<dbReference type="Pfam" id="PF14599">
    <property type="entry name" value="zinc_ribbon_6"/>
    <property type="match status" value="1"/>
</dbReference>
<accession>A0A9Q1QB30</accession>
<dbReference type="PANTHER" id="PTHR21319:SF12">
    <property type="entry name" value="ZINC FINGER (C3HC4-TYPE RING FINGER) FAMILY PROTEIN"/>
    <property type="match status" value="1"/>
</dbReference>
<name>A0A9Q1QB30_9CARY</name>
<dbReference type="GO" id="GO:0016567">
    <property type="term" value="P:protein ubiquitination"/>
    <property type="evidence" value="ECO:0007669"/>
    <property type="project" value="TreeGrafter"/>
</dbReference>
<dbReference type="OrthoDB" id="411372at2759"/>
<dbReference type="EMBL" id="JAKOGI010000479">
    <property type="protein sequence ID" value="KAJ8434400.1"/>
    <property type="molecule type" value="Genomic_DNA"/>
</dbReference>
<keyword evidence="3" id="KW-1185">Reference proteome</keyword>
<gene>
    <name evidence="2" type="ORF">Cgig2_002602</name>
</gene>
<proteinExistence type="predicted"/>
<dbReference type="GO" id="GO:0005634">
    <property type="term" value="C:nucleus"/>
    <property type="evidence" value="ECO:0007669"/>
    <property type="project" value="TreeGrafter"/>
</dbReference>
<organism evidence="2 3">
    <name type="scientific">Carnegiea gigantea</name>
    <dbReference type="NCBI Taxonomy" id="171969"/>
    <lineage>
        <taxon>Eukaryota</taxon>
        <taxon>Viridiplantae</taxon>
        <taxon>Streptophyta</taxon>
        <taxon>Embryophyta</taxon>
        <taxon>Tracheophyta</taxon>
        <taxon>Spermatophyta</taxon>
        <taxon>Magnoliopsida</taxon>
        <taxon>eudicotyledons</taxon>
        <taxon>Gunneridae</taxon>
        <taxon>Pentapetalae</taxon>
        <taxon>Caryophyllales</taxon>
        <taxon>Cactineae</taxon>
        <taxon>Cactaceae</taxon>
        <taxon>Cactoideae</taxon>
        <taxon>Echinocereeae</taxon>
        <taxon>Carnegiea</taxon>
    </lineage>
</organism>
<dbReference type="GO" id="GO:0061630">
    <property type="term" value="F:ubiquitin protein ligase activity"/>
    <property type="evidence" value="ECO:0007669"/>
    <property type="project" value="TreeGrafter"/>
</dbReference>
<reference evidence="2" key="1">
    <citation type="submission" date="2022-04" db="EMBL/GenBank/DDBJ databases">
        <title>Carnegiea gigantea Genome sequencing and assembly v2.</title>
        <authorList>
            <person name="Copetti D."/>
            <person name="Sanderson M.J."/>
            <person name="Burquez A."/>
            <person name="Wojciechowski M.F."/>
        </authorList>
    </citation>
    <scope>NUCLEOTIDE SEQUENCE</scope>
    <source>
        <strain evidence="2">SGP5-SGP5p</strain>
        <tissue evidence="2">Aerial part</tissue>
    </source>
</reference>
<comment type="caution">
    <text evidence="2">The sequence shown here is derived from an EMBL/GenBank/DDBJ whole genome shotgun (WGS) entry which is preliminary data.</text>
</comment>
<dbReference type="GO" id="GO:0006511">
    <property type="term" value="P:ubiquitin-dependent protein catabolic process"/>
    <property type="evidence" value="ECO:0007669"/>
    <property type="project" value="TreeGrafter"/>
</dbReference>
<feature type="domain" description="RCHY1 zinc-ribbon" evidence="1">
    <location>
        <begin position="14"/>
        <end position="47"/>
    </location>
</feature>